<evidence type="ECO:0000313" key="4">
    <source>
        <dbReference type="Proteomes" id="UP000032160"/>
    </source>
</evidence>
<dbReference type="InterPro" id="IPR008979">
    <property type="entry name" value="Galactose-bd-like_sf"/>
</dbReference>
<name>X5MDK7_9HYPH</name>
<dbReference type="InterPro" id="IPR000383">
    <property type="entry name" value="Xaa-Pro-like_dom"/>
</dbReference>
<dbReference type="Pfam" id="PF02129">
    <property type="entry name" value="Peptidase_S15"/>
    <property type="match status" value="1"/>
</dbReference>
<sequence>MRKTLIAAGLVSASVVAGLVLVLGSGPDLHEPSDLSDFIGTPDSPIIIKDIAGLEDDVIIDRDLGVMTRDGIRLSANLYRPKAAGTYPVVMMLTAYHKDEGPNQYPDYIRRNATADYDMGRIVVSPWTPWEGPDPAYWVQQGYAVVTLDSRGYGKSEGVASVLSMQDRHDFHDAITWAGTQDWSNGNVGLTGVSYLAIAQWVAASSAPEHLKAIMPWEGQSDNYREVLFHGGIPETAFTEFWLTRVRSKANDINLPPAAIVNFAGKRPMLMRWLQENVMPPSGIALEEITVPALIAASWSDHGMHTRGSFEGFKSISSQQKWLYTHGQPKWDVYYSPEALEMQTAFFDHFLKGEDNGFDKRPRVRVEVRDTLDTYSVRSEDTWPLPPTVLTPLYLDAASGALADTLPAESTTTRYDAREGGAVFRTTFSEETELTGNMKLKLWVEAEGADDMDLFVAVRKYNALGEEVTFYAKASYTKGPVALGWLRVSQRELDEDLSTPARPVLAHERSLPLGAGEIVPVEIEILPSGTRFMPGETLEVSVQGRDQMDHMALAHDATVNDGTHIIHTGGQYDSHLLVPVIPR</sequence>
<dbReference type="Proteomes" id="UP000032160">
    <property type="component" value="Chromosome I"/>
</dbReference>
<gene>
    <name evidence="3" type="ORF">BN1012_Phect2034</name>
</gene>
<dbReference type="OrthoDB" id="9806163at2"/>
<keyword evidence="4" id="KW-1185">Reference proteome</keyword>
<dbReference type="Gene3D" id="3.40.50.1820">
    <property type="entry name" value="alpha/beta hydrolase"/>
    <property type="match status" value="1"/>
</dbReference>
<feature type="domain" description="Xaa-Pro dipeptidyl-peptidase C-terminal" evidence="2">
    <location>
        <begin position="344"/>
        <end position="577"/>
    </location>
</feature>
<dbReference type="SMART" id="SM00939">
    <property type="entry name" value="PepX_C"/>
    <property type="match status" value="1"/>
</dbReference>
<dbReference type="Gene3D" id="2.60.120.260">
    <property type="entry name" value="Galactose-binding domain-like"/>
    <property type="match status" value="1"/>
</dbReference>
<dbReference type="SUPFAM" id="SSF53474">
    <property type="entry name" value="alpha/beta-Hydrolases"/>
    <property type="match status" value="1"/>
</dbReference>
<evidence type="ECO:0000259" key="2">
    <source>
        <dbReference type="SMART" id="SM00939"/>
    </source>
</evidence>
<reference evidence="3 4" key="1">
    <citation type="journal article" date="2014" name="Front. Genet.">
        <title>Genome and metabolic network of "Candidatus Phaeomarinobacter ectocarpi" Ec32, a new candidate genus of Alphaproteobacteria frequently associated with brown algae.</title>
        <authorList>
            <person name="Dittami S.M."/>
            <person name="Barbeyron T."/>
            <person name="Boyen C."/>
            <person name="Cambefort J."/>
            <person name="Collet G."/>
            <person name="Delage L."/>
            <person name="Gobet A."/>
            <person name="Groisillier A."/>
            <person name="Leblanc C."/>
            <person name="Michel G."/>
            <person name="Scornet D."/>
            <person name="Siegel A."/>
            <person name="Tapia J.E."/>
            <person name="Tonon T."/>
        </authorList>
    </citation>
    <scope>NUCLEOTIDE SEQUENCE [LARGE SCALE GENOMIC DNA]</scope>
    <source>
        <strain evidence="3 4">Ec32</strain>
    </source>
</reference>
<dbReference type="PATRIC" id="fig|1458461.3.peg.2040"/>
<protein>
    <submittedName>
        <fullName evidence="3">Predicted acyl esterase/dipeptidyl-peptidase</fullName>
    </submittedName>
</protein>
<dbReference type="RefSeq" id="WP_052534357.1">
    <property type="nucleotide sequence ID" value="NZ_HG966617.1"/>
</dbReference>
<dbReference type="HOGENOM" id="CLU_015590_3_0_5"/>
<dbReference type="Gene3D" id="1.10.3020.20">
    <property type="match status" value="1"/>
</dbReference>
<organism evidence="3 4">
    <name type="scientific">Candidatus Phaeomarinibacter ectocarpi</name>
    <dbReference type="NCBI Taxonomy" id="1458461"/>
    <lineage>
        <taxon>Bacteria</taxon>
        <taxon>Pseudomonadati</taxon>
        <taxon>Pseudomonadota</taxon>
        <taxon>Alphaproteobacteria</taxon>
        <taxon>Hyphomicrobiales</taxon>
        <taxon>Parvibaculaceae</taxon>
        <taxon>Candidatus Phaeomarinibacter</taxon>
    </lineage>
</organism>
<dbReference type="PANTHER" id="PTHR43056">
    <property type="entry name" value="PEPTIDASE S9 PROLYL OLIGOPEPTIDASE"/>
    <property type="match status" value="1"/>
</dbReference>
<dbReference type="SUPFAM" id="SSF49785">
    <property type="entry name" value="Galactose-binding domain-like"/>
    <property type="match status" value="1"/>
</dbReference>
<proteinExistence type="predicted"/>
<dbReference type="InterPro" id="IPR005674">
    <property type="entry name" value="CocE/Ser_esterase"/>
</dbReference>
<dbReference type="InterPro" id="IPR050585">
    <property type="entry name" value="Xaa-Pro_dipeptidyl-ppase/CocE"/>
</dbReference>
<dbReference type="AlphaFoldDB" id="X5MDK7"/>
<dbReference type="KEGG" id="pect:BN1012_Phect2034"/>
<dbReference type="InterPro" id="IPR029058">
    <property type="entry name" value="AB_hydrolase_fold"/>
</dbReference>
<evidence type="ECO:0000313" key="3">
    <source>
        <dbReference type="EMBL" id="CDO60247.1"/>
    </source>
</evidence>
<keyword evidence="1" id="KW-0378">Hydrolase</keyword>
<accession>X5MDK7</accession>
<dbReference type="PANTHER" id="PTHR43056:SF10">
    <property type="entry name" value="COCE_NOND FAMILY, PUTATIVE (AFU_ORTHOLOGUE AFUA_7G00600)-RELATED"/>
    <property type="match status" value="1"/>
</dbReference>
<dbReference type="NCBIfam" id="TIGR00976">
    <property type="entry name" value="CocE_NonD"/>
    <property type="match status" value="2"/>
</dbReference>
<evidence type="ECO:0000256" key="1">
    <source>
        <dbReference type="ARBA" id="ARBA00022801"/>
    </source>
</evidence>
<dbReference type="STRING" id="1458461.BN1012_Phect2034"/>
<dbReference type="EMBL" id="HG966617">
    <property type="protein sequence ID" value="CDO60247.1"/>
    <property type="molecule type" value="Genomic_DNA"/>
</dbReference>
<dbReference type="GO" id="GO:0008239">
    <property type="term" value="F:dipeptidyl-peptidase activity"/>
    <property type="evidence" value="ECO:0007669"/>
    <property type="project" value="InterPro"/>
</dbReference>
<dbReference type="Pfam" id="PF08530">
    <property type="entry name" value="PepX_C"/>
    <property type="match status" value="1"/>
</dbReference>
<dbReference type="InterPro" id="IPR013736">
    <property type="entry name" value="Xaa-Pro_dipept_C"/>
</dbReference>